<dbReference type="EMBL" id="PXOH01000006">
    <property type="protein sequence ID" value="PSF37879.1"/>
    <property type="molecule type" value="Genomic_DNA"/>
</dbReference>
<sequence length="95" mass="10835">MKPIPLPSHVHYELLLQLLERKTLAAVEQQPALKEQVQQMIISLRKAFAQQKQLEDICKQTQVSFECRWSLNSVAAPFDESPNIPSQTPSNVNHT</sequence>
<evidence type="ECO:0000313" key="3">
    <source>
        <dbReference type="Proteomes" id="UP000239001"/>
    </source>
</evidence>
<evidence type="ECO:0000256" key="1">
    <source>
        <dbReference type="SAM" id="MobiDB-lite"/>
    </source>
</evidence>
<dbReference type="OrthoDB" id="487705at2"/>
<proteinExistence type="predicted"/>
<dbReference type="Proteomes" id="UP000239001">
    <property type="component" value="Unassembled WGS sequence"/>
</dbReference>
<dbReference type="InterPro" id="IPR035228">
    <property type="entry name" value="DUF5340"/>
</dbReference>
<accession>A0A2T1LZN0</accession>
<dbReference type="Pfam" id="PF17275">
    <property type="entry name" value="DUF5340"/>
    <property type="match status" value="1"/>
</dbReference>
<reference evidence="2 3" key="1">
    <citation type="submission" date="2018-03" db="EMBL/GenBank/DDBJ databases">
        <title>The ancient ancestry and fast evolution of plastids.</title>
        <authorList>
            <person name="Moore K.R."/>
            <person name="Magnabosco C."/>
            <person name="Momper L."/>
            <person name="Gold D.A."/>
            <person name="Bosak T."/>
            <person name="Fournier G.P."/>
        </authorList>
    </citation>
    <scope>NUCLEOTIDE SEQUENCE [LARGE SCALE GENOMIC DNA]</scope>
    <source>
        <strain evidence="2 3">CCALA 016</strain>
    </source>
</reference>
<comment type="caution">
    <text evidence="2">The sequence shown here is derived from an EMBL/GenBank/DDBJ whole genome shotgun (WGS) entry which is preliminary data.</text>
</comment>
<evidence type="ECO:0000313" key="2">
    <source>
        <dbReference type="EMBL" id="PSF37879.1"/>
    </source>
</evidence>
<dbReference type="AlphaFoldDB" id="A0A2T1LZN0"/>
<keyword evidence="3" id="KW-1185">Reference proteome</keyword>
<feature type="compositionally biased region" description="Polar residues" evidence="1">
    <location>
        <begin position="83"/>
        <end position="95"/>
    </location>
</feature>
<feature type="region of interest" description="Disordered" evidence="1">
    <location>
        <begin position="76"/>
        <end position="95"/>
    </location>
</feature>
<reference evidence="2 3" key="2">
    <citation type="submission" date="2018-03" db="EMBL/GenBank/DDBJ databases">
        <authorList>
            <person name="Keele B.F."/>
        </authorList>
    </citation>
    <scope>NUCLEOTIDE SEQUENCE [LARGE SCALE GENOMIC DNA]</scope>
    <source>
        <strain evidence="2 3">CCALA 016</strain>
    </source>
</reference>
<gene>
    <name evidence="2" type="ORF">C7H19_07820</name>
</gene>
<organism evidence="2 3">
    <name type="scientific">Aphanothece hegewaldii CCALA 016</name>
    <dbReference type="NCBI Taxonomy" id="2107694"/>
    <lineage>
        <taxon>Bacteria</taxon>
        <taxon>Bacillati</taxon>
        <taxon>Cyanobacteriota</taxon>
        <taxon>Cyanophyceae</taxon>
        <taxon>Oscillatoriophycideae</taxon>
        <taxon>Chroococcales</taxon>
        <taxon>Aphanothecaceae</taxon>
        <taxon>Aphanothece</taxon>
    </lineage>
</organism>
<name>A0A2T1LZN0_9CHRO</name>
<evidence type="ECO:0008006" key="4">
    <source>
        <dbReference type="Google" id="ProtNLM"/>
    </source>
</evidence>
<protein>
    <recommendedName>
        <fullName evidence="4">DUF5340 domain-containing protein</fullName>
    </recommendedName>
</protein>
<dbReference type="RefSeq" id="WP_106456320.1">
    <property type="nucleotide sequence ID" value="NZ_PXOH01000006.1"/>
</dbReference>